<evidence type="ECO:0000313" key="1">
    <source>
        <dbReference type="EMBL" id="CEN62390.1"/>
    </source>
</evidence>
<name>A0A0U5GRZ5_ASPCI</name>
<reference evidence="2" key="1">
    <citation type="journal article" date="2016" name="Genome Announc.">
        <title>Draft genome sequences of fungus Aspergillus calidoustus.</title>
        <authorList>
            <person name="Horn F."/>
            <person name="Linde J."/>
            <person name="Mattern D.J."/>
            <person name="Walther G."/>
            <person name="Guthke R."/>
            <person name="Scherlach K."/>
            <person name="Martin K."/>
            <person name="Brakhage A.A."/>
            <person name="Petzke L."/>
            <person name="Valiante V."/>
        </authorList>
    </citation>
    <scope>NUCLEOTIDE SEQUENCE [LARGE SCALE GENOMIC DNA]</scope>
    <source>
        <strain evidence="2">SF006504</strain>
    </source>
</reference>
<evidence type="ECO:0000313" key="2">
    <source>
        <dbReference type="Proteomes" id="UP000054771"/>
    </source>
</evidence>
<protein>
    <submittedName>
        <fullName evidence="1">Uncharacterized protein</fullName>
    </submittedName>
</protein>
<proteinExistence type="predicted"/>
<organism evidence="1 2">
    <name type="scientific">Aspergillus calidoustus</name>
    <dbReference type="NCBI Taxonomy" id="454130"/>
    <lineage>
        <taxon>Eukaryota</taxon>
        <taxon>Fungi</taxon>
        <taxon>Dikarya</taxon>
        <taxon>Ascomycota</taxon>
        <taxon>Pezizomycotina</taxon>
        <taxon>Eurotiomycetes</taxon>
        <taxon>Eurotiomycetidae</taxon>
        <taxon>Eurotiales</taxon>
        <taxon>Aspergillaceae</taxon>
        <taxon>Aspergillus</taxon>
        <taxon>Aspergillus subgen. Nidulantes</taxon>
    </lineage>
</organism>
<dbReference type="Proteomes" id="UP000054771">
    <property type="component" value="Unassembled WGS sequence"/>
</dbReference>
<accession>A0A0U5GRZ5</accession>
<keyword evidence="2" id="KW-1185">Reference proteome</keyword>
<dbReference type="EMBL" id="CDMC01000007">
    <property type="protein sequence ID" value="CEN62390.1"/>
    <property type="molecule type" value="Genomic_DNA"/>
</dbReference>
<dbReference type="STRING" id="454130.A0A0U5GRZ5"/>
<gene>
    <name evidence="1" type="ORF">ASPCAL09025</name>
</gene>
<dbReference type="AlphaFoldDB" id="A0A0U5GRZ5"/>
<dbReference type="OrthoDB" id="4424523at2759"/>
<sequence>MRLLLADTEDTVYMGSGETDLLNNLAITVIEDRAALDGATAAAVRENFRAWAATAPQREQGVNSRIQPVPPRLGISSQRYRYCLQVGREELESVLRYAQSGPLDSSFVRLVDTYWEPFVDPALDLEEEHQRLKAES</sequence>